<dbReference type="EMBL" id="JBHTOF010000081">
    <property type="protein sequence ID" value="MFD1465761.1"/>
    <property type="molecule type" value="Genomic_DNA"/>
</dbReference>
<dbReference type="SUPFAM" id="SSF88946">
    <property type="entry name" value="Sigma2 domain of RNA polymerase sigma factors"/>
    <property type="match status" value="1"/>
</dbReference>
<dbReference type="InterPro" id="IPR013325">
    <property type="entry name" value="RNA_pol_sigma_r2"/>
</dbReference>
<evidence type="ECO:0000313" key="2">
    <source>
        <dbReference type="Proteomes" id="UP001597244"/>
    </source>
</evidence>
<organism evidence="1 2">
    <name type="scientific">Lapidilactobacillus mulanensis</name>
    <dbReference type="NCBI Taxonomy" id="2485999"/>
    <lineage>
        <taxon>Bacteria</taxon>
        <taxon>Bacillati</taxon>
        <taxon>Bacillota</taxon>
        <taxon>Bacilli</taxon>
        <taxon>Lactobacillales</taxon>
        <taxon>Lactobacillaceae</taxon>
        <taxon>Lapidilactobacillus</taxon>
    </lineage>
</organism>
<gene>
    <name evidence="1" type="ORF">ACFQ4L_06770</name>
</gene>
<dbReference type="RefSeq" id="WP_125578701.1">
    <property type="nucleotide sequence ID" value="NZ_JBHTOF010000081.1"/>
</dbReference>
<comment type="caution">
    <text evidence="1">The sequence shown here is derived from an EMBL/GenBank/DDBJ whole genome shotgun (WGS) entry which is preliminary data.</text>
</comment>
<evidence type="ECO:0000313" key="1">
    <source>
        <dbReference type="EMBL" id="MFD1465761.1"/>
    </source>
</evidence>
<keyword evidence="2" id="KW-1185">Reference proteome</keyword>
<sequence length="176" mass="20642">MNQTEETPRDFTKGLQAALRQQGLLHGAIKKAGIWRHHQDYDDYLQEAFLAFAQAYVNYPADPDLDECFLGYAYQHIVWRLTDLMRRQHCRQTDPLPDLGNWTHDDGGDREIDLLMTLQELAFDSDSIDQIIIRDHFIKGYSLPVIAYRQQLSTRALRNHRTKLRRQLAKILGYQN</sequence>
<proteinExistence type="predicted"/>
<accession>A0ABW4DRH8</accession>
<dbReference type="Proteomes" id="UP001597244">
    <property type="component" value="Unassembled WGS sequence"/>
</dbReference>
<reference evidence="2" key="1">
    <citation type="journal article" date="2019" name="Int. J. Syst. Evol. Microbiol.">
        <title>The Global Catalogue of Microorganisms (GCM) 10K type strain sequencing project: providing services to taxonomists for standard genome sequencing and annotation.</title>
        <authorList>
            <consortium name="The Broad Institute Genomics Platform"/>
            <consortium name="The Broad Institute Genome Sequencing Center for Infectious Disease"/>
            <person name="Wu L."/>
            <person name="Ma J."/>
        </authorList>
    </citation>
    <scope>NUCLEOTIDE SEQUENCE [LARGE SCALE GENOMIC DNA]</scope>
    <source>
        <strain evidence="2">CCM 8951</strain>
    </source>
</reference>
<protein>
    <submittedName>
        <fullName evidence="1">RNA polymerase sigma factor</fullName>
    </submittedName>
</protein>
<name>A0ABW4DRH8_9LACO</name>